<dbReference type="Proteomes" id="UP000265515">
    <property type="component" value="Unassembled WGS sequence"/>
</dbReference>
<dbReference type="Pfam" id="PF17250">
    <property type="entry name" value="NDUFB11"/>
    <property type="match status" value="1"/>
</dbReference>
<dbReference type="PANTHER" id="PTHR37709:SF1">
    <property type="entry name" value="EXPRESSED PROTEIN"/>
    <property type="match status" value="1"/>
</dbReference>
<evidence type="ECO:0000313" key="1">
    <source>
        <dbReference type="EMBL" id="GBG71231.1"/>
    </source>
</evidence>
<sequence length="185" mass="20989">MICCHYVLRGLYSAAGVSSLHSTTGCEPAATPYVSACGVRPDDVEFYSHSPQKGNSFVCSASRRSLLCLSFATVDPVVSCVQHRIAQRVLFERTDGGMSFILEFAEALIRQGMEDPEERDKKFREHIYEMKDKCEKTKEQWRQPVKPFGYWNLDKNNHKFLLDLKLSSLSGRRGTYDQFDQSGSS</sequence>
<protein>
    <submittedName>
        <fullName evidence="1">Uncharacterized protein</fullName>
    </submittedName>
</protein>
<name>A0A388KMG0_CHABU</name>
<dbReference type="PANTHER" id="PTHR37709">
    <property type="entry name" value="EXPRESSED PROTEIN"/>
    <property type="match status" value="1"/>
</dbReference>
<dbReference type="AlphaFoldDB" id="A0A388KMG0"/>
<reference evidence="1 2" key="1">
    <citation type="journal article" date="2018" name="Cell">
        <title>The Chara Genome: Secondary Complexity and Implications for Plant Terrestrialization.</title>
        <authorList>
            <person name="Nishiyama T."/>
            <person name="Sakayama H."/>
            <person name="Vries J.D."/>
            <person name="Buschmann H."/>
            <person name="Saint-Marcoux D."/>
            <person name="Ullrich K.K."/>
            <person name="Haas F.B."/>
            <person name="Vanderstraeten L."/>
            <person name="Becker D."/>
            <person name="Lang D."/>
            <person name="Vosolsobe S."/>
            <person name="Rombauts S."/>
            <person name="Wilhelmsson P.K.I."/>
            <person name="Janitza P."/>
            <person name="Kern R."/>
            <person name="Heyl A."/>
            <person name="Rumpler F."/>
            <person name="Villalobos L.I.A.C."/>
            <person name="Clay J.M."/>
            <person name="Skokan R."/>
            <person name="Toyoda A."/>
            <person name="Suzuki Y."/>
            <person name="Kagoshima H."/>
            <person name="Schijlen E."/>
            <person name="Tajeshwar N."/>
            <person name="Catarino B."/>
            <person name="Hetherington A.J."/>
            <person name="Saltykova A."/>
            <person name="Bonnot C."/>
            <person name="Breuninger H."/>
            <person name="Symeonidi A."/>
            <person name="Radhakrishnan G.V."/>
            <person name="Van Nieuwerburgh F."/>
            <person name="Deforce D."/>
            <person name="Chang C."/>
            <person name="Karol K.G."/>
            <person name="Hedrich R."/>
            <person name="Ulvskov P."/>
            <person name="Glockner G."/>
            <person name="Delwiche C.F."/>
            <person name="Petrasek J."/>
            <person name="Van de Peer Y."/>
            <person name="Friml J."/>
            <person name="Beilby M."/>
            <person name="Dolan L."/>
            <person name="Kohara Y."/>
            <person name="Sugano S."/>
            <person name="Fujiyama A."/>
            <person name="Delaux P.-M."/>
            <person name="Quint M."/>
            <person name="TheiBen G."/>
            <person name="Hagemann M."/>
            <person name="Harholt J."/>
            <person name="Dunand C."/>
            <person name="Zachgo S."/>
            <person name="Langdale J."/>
            <person name="Maumus F."/>
            <person name="Straeten D.V.D."/>
            <person name="Gould S.B."/>
            <person name="Rensing S.A."/>
        </authorList>
    </citation>
    <scope>NUCLEOTIDE SEQUENCE [LARGE SCALE GENOMIC DNA]</scope>
    <source>
        <strain evidence="1 2">S276</strain>
    </source>
</reference>
<comment type="caution">
    <text evidence="1">The sequence shown here is derived from an EMBL/GenBank/DDBJ whole genome shotgun (WGS) entry which is preliminary data.</text>
</comment>
<proteinExistence type="predicted"/>
<dbReference type="OrthoDB" id="2016140at2759"/>
<evidence type="ECO:0000313" key="2">
    <source>
        <dbReference type="Proteomes" id="UP000265515"/>
    </source>
</evidence>
<dbReference type="Gramene" id="GBG71231">
    <property type="protein sequence ID" value="GBG71231"/>
    <property type="gene ID" value="CBR_g8533"/>
</dbReference>
<organism evidence="1 2">
    <name type="scientific">Chara braunii</name>
    <name type="common">Braun's stonewort</name>
    <dbReference type="NCBI Taxonomy" id="69332"/>
    <lineage>
        <taxon>Eukaryota</taxon>
        <taxon>Viridiplantae</taxon>
        <taxon>Streptophyta</taxon>
        <taxon>Charophyceae</taxon>
        <taxon>Charales</taxon>
        <taxon>Characeae</taxon>
        <taxon>Chara</taxon>
    </lineage>
</organism>
<dbReference type="STRING" id="69332.A0A388KMG0"/>
<gene>
    <name evidence="1" type="ORF">CBR_g8533</name>
</gene>
<accession>A0A388KMG0</accession>
<dbReference type="InterPro" id="IPR035204">
    <property type="entry name" value="NDUFB11"/>
</dbReference>
<dbReference type="EMBL" id="BFEA01000143">
    <property type="protein sequence ID" value="GBG71231.1"/>
    <property type="molecule type" value="Genomic_DNA"/>
</dbReference>
<keyword evidence="2" id="KW-1185">Reference proteome</keyword>